<evidence type="ECO:0000256" key="1">
    <source>
        <dbReference type="ARBA" id="ARBA00005725"/>
    </source>
</evidence>
<comment type="similarity">
    <text evidence="1">Belongs to the NmrA-type oxidoreductase family. Isoflavone reductase subfamily.</text>
</comment>
<reference evidence="4 6" key="1">
    <citation type="submission" date="2015-10" db="EMBL/GenBank/DDBJ databases">
        <title>The cercosporin biosynthetic gene cluster was horizontally transferred to several fungal lineages and shown to be expanded in Cercospora beticola based on microsynteny with recipient genomes.</title>
        <authorList>
            <person name="De Jonge R."/>
            <person name="Ebert M.K."/>
            <person name="Suttle J.C."/>
            <person name="Jurick Ii W.M."/>
            <person name="Secor G.A."/>
            <person name="Thomma B.P."/>
            <person name="Van De Peer Y."/>
            <person name="Bolton M.D."/>
        </authorList>
    </citation>
    <scope>NUCLEOTIDE SEQUENCE [LARGE SCALE GENOMIC DNA]</scope>
    <source>
        <strain evidence="4 6">09-40</strain>
    </source>
</reference>
<dbReference type="InterPro" id="IPR051609">
    <property type="entry name" value="NmrA/Isoflavone_reductase-like"/>
</dbReference>
<dbReference type="AlphaFoldDB" id="A0A2G5I759"/>
<dbReference type="Proteomes" id="UP001302367">
    <property type="component" value="Chromosome 1"/>
</dbReference>
<evidence type="ECO:0000313" key="7">
    <source>
        <dbReference type="Proteomes" id="UP001302367"/>
    </source>
</evidence>
<keyword evidence="7" id="KW-1185">Reference proteome</keyword>
<sequence>MGHTRQVIALCSVGNLGKYVCDELIADGRYDFVVITRQLKPDDFFESRKIDRRACDYSTEAVRRTLNETNASVFISFNNADGQQFVDLHCAWLEACRQSKNCKRFIPSEFAGNIEDFPMLPRHYATSRAPFRTILESERKIEWTIVNNAWFMDYLLRDEKTFLPTNSHEFPINPNDWTALIRGSGDEIQSFTSARDVAKALVALLSAPTWPSKTFIAGQWASFNELCHIMEDFYGRKLTKFYRSESDIERDNALPATPENMEKLYMASVEEMMITKAGAMPRDIVARQRKELFGNVHFDSVTEFLVAVGEERARPASLL</sequence>
<proteinExistence type="inferred from homology"/>
<keyword evidence="3" id="KW-0560">Oxidoreductase</keyword>
<dbReference type="SUPFAM" id="SSF51735">
    <property type="entry name" value="NAD(P)-binding Rossmann-fold domains"/>
    <property type="match status" value="1"/>
</dbReference>
<evidence type="ECO:0000313" key="4">
    <source>
        <dbReference type="EMBL" id="PIB00609.1"/>
    </source>
</evidence>
<dbReference type="Gene3D" id="3.90.25.10">
    <property type="entry name" value="UDP-galactose 4-epimerase, domain 1"/>
    <property type="match status" value="1"/>
</dbReference>
<evidence type="ECO:0000313" key="5">
    <source>
        <dbReference type="EMBL" id="WPA95412.1"/>
    </source>
</evidence>
<dbReference type="Proteomes" id="UP000230605">
    <property type="component" value="Chromosome 1"/>
</dbReference>
<dbReference type="InterPro" id="IPR036291">
    <property type="entry name" value="NAD(P)-bd_dom_sf"/>
</dbReference>
<name>A0A2G5I759_CERBT</name>
<evidence type="ECO:0000256" key="2">
    <source>
        <dbReference type="ARBA" id="ARBA00022857"/>
    </source>
</evidence>
<dbReference type="PANTHER" id="PTHR47706">
    <property type="entry name" value="NMRA-LIKE FAMILY PROTEIN"/>
    <property type="match status" value="1"/>
</dbReference>
<dbReference type="Gene3D" id="3.40.50.720">
    <property type="entry name" value="NAD(P)-binding Rossmann-like Domain"/>
    <property type="match status" value="1"/>
</dbReference>
<organism evidence="4 6">
    <name type="scientific">Cercospora beticola</name>
    <name type="common">Sugarbeet leaf spot fungus</name>
    <dbReference type="NCBI Taxonomy" id="122368"/>
    <lineage>
        <taxon>Eukaryota</taxon>
        <taxon>Fungi</taxon>
        <taxon>Dikarya</taxon>
        <taxon>Ascomycota</taxon>
        <taxon>Pezizomycotina</taxon>
        <taxon>Dothideomycetes</taxon>
        <taxon>Dothideomycetidae</taxon>
        <taxon>Mycosphaerellales</taxon>
        <taxon>Mycosphaerellaceae</taxon>
        <taxon>Cercospora</taxon>
    </lineage>
</organism>
<accession>A0A2G5I759</accession>
<evidence type="ECO:0000256" key="3">
    <source>
        <dbReference type="ARBA" id="ARBA00023002"/>
    </source>
</evidence>
<evidence type="ECO:0000313" key="6">
    <source>
        <dbReference type="Proteomes" id="UP000230605"/>
    </source>
</evidence>
<dbReference type="EMBL" id="CP134184">
    <property type="protein sequence ID" value="WPA95412.1"/>
    <property type="molecule type" value="Genomic_DNA"/>
</dbReference>
<gene>
    <name evidence="4" type="ORF">CB0940_00011</name>
    <name evidence="5" type="ORF">RHO25_000011</name>
</gene>
<dbReference type="OrthoDB" id="419598at2759"/>
<dbReference type="EMBL" id="LKMD01000100">
    <property type="protein sequence ID" value="PIB00609.1"/>
    <property type="molecule type" value="Genomic_DNA"/>
</dbReference>
<dbReference type="GO" id="GO:0016491">
    <property type="term" value="F:oxidoreductase activity"/>
    <property type="evidence" value="ECO:0007669"/>
    <property type="project" value="UniProtKB-KW"/>
</dbReference>
<reference evidence="5 7" key="2">
    <citation type="submission" date="2023-09" db="EMBL/GenBank/DDBJ databases">
        <title>Complete-Gapless Cercospora beticola genome.</title>
        <authorList>
            <person name="Wyatt N.A."/>
            <person name="Spanner R.E."/>
            <person name="Bolton M.D."/>
        </authorList>
    </citation>
    <scope>NUCLEOTIDE SEQUENCE [LARGE SCALE GENOMIC DNA]</scope>
    <source>
        <strain evidence="5">Cb09-40</strain>
    </source>
</reference>
<dbReference type="PANTHER" id="PTHR47706:SF4">
    <property type="entry name" value="NMRA-LIKE DOMAIN-CONTAINING PROTEIN"/>
    <property type="match status" value="1"/>
</dbReference>
<keyword evidence="2" id="KW-0521">NADP</keyword>
<protein>
    <submittedName>
        <fullName evidence="4">Uncharacterized protein</fullName>
    </submittedName>
</protein>